<proteinExistence type="predicted"/>
<comment type="caution">
    <text evidence="2">The sequence shown here is derived from an EMBL/GenBank/DDBJ whole genome shotgun (WGS) entry which is preliminary data.</text>
</comment>
<evidence type="ECO:0008006" key="4">
    <source>
        <dbReference type="Google" id="ProtNLM"/>
    </source>
</evidence>
<feature type="compositionally biased region" description="Basic and acidic residues" evidence="1">
    <location>
        <begin position="243"/>
        <end position="256"/>
    </location>
</feature>
<evidence type="ECO:0000256" key="1">
    <source>
        <dbReference type="SAM" id="MobiDB-lite"/>
    </source>
</evidence>
<protein>
    <recommendedName>
        <fullName evidence="4">Nucleotidyl transferase AbiEii/AbiGii toxin family protein</fullName>
    </recommendedName>
</protein>
<dbReference type="Proteomes" id="UP000306192">
    <property type="component" value="Unassembled WGS sequence"/>
</dbReference>
<dbReference type="Pfam" id="PF08843">
    <property type="entry name" value="AbiEii"/>
    <property type="match status" value="1"/>
</dbReference>
<dbReference type="EMBL" id="QYRT01000017">
    <property type="protein sequence ID" value="TIH36188.1"/>
    <property type="molecule type" value="Genomic_DNA"/>
</dbReference>
<evidence type="ECO:0000313" key="3">
    <source>
        <dbReference type="Proteomes" id="UP000306192"/>
    </source>
</evidence>
<gene>
    <name evidence="2" type="ORF">D4765_10150</name>
</gene>
<dbReference type="AlphaFoldDB" id="A0A4T2C283"/>
<accession>A0A4T2C283</accession>
<reference evidence="2 3" key="1">
    <citation type="journal article" date="2019" name="Microorganisms">
        <title>Systematic Affiliation and Genome Analysis of Subtercola vilae DB165(T) with Particular Emphasis on Cold Adaptation of an Isolate from a High-Altitude Cold Volcano Lake.</title>
        <authorList>
            <person name="Villalobos A.S."/>
            <person name="Wiese J."/>
            <person name="Imhoff J.F."/>
            <person name="Dorador C."/>
            <person name="Keller A."/>
            <person name="Hentschel U."/>
        </authorList>
    </citation>
    <scope>NUCLEOTIDE SEQUENCE [LARGE SCALE GENOMIC DNA]</scope>
    <source>
        <strain evidence="2 3">DB165</strain>
    </source>
</reference>
<dbReference type="OrthoDB" id="3870258at2"/>
<name>A0A4T2C283_9MICO</name>
<sequence>MQRDVTRAALTALEGTQFALAGSGAIREHGLTDRPTQDVDLFTSDVDATRFSTAVDTVINELRLTGLQVDERRRVESFAQLLVTTSDGRFVEIDMGVDSREGDPVTLSVGAVLSLDDAVGNKVSALYSRAEDRDYLDVDAIRMSGKFTDAQLVDAAGERDAGFGIPMFITQLERAQRLTPERVADYGVQPAQLAAIKERFATWTAELRATASTPPVSPNLAPDLQRGVDAPQVRNDSVTPTASHEHNQERLRKILGDNDNDNDSTGHSYDAPAPPTKLRHQP</sequence>
<feature type="region of interest" description="Disordered" evidence="1">
    <location>
        <begin position="231"/>
        <end position="282"/>
    </location>
</feature>
<evidence type="ECO:0000313" key="2">
    <source>
        <dbReference type="EMBL" id="TIH36188.1"/>
    </source>
</evidence>
<keyword evidence="3" id="KW-1185">Reference proteome</keyword>
<organism evidence="2 3">
    <name type="scientific">Subtercola vilae</name>
    <dbReference type="NCBI Taxonomy" id="2056433"/>
    <lineage>
        <taxon>Bacteria</taxon>
        <taxon>Bacillati</taxon>
        <taxon>Actinomycetota</taxon>
        <taxon>Actinomycetes</taxon>
        <taxon>Micrococcales</taxon>
        <taxon>Microbacteriaceae</taxon>
        <taxon>Subtercola</taxon>
    </lineage>
</organism>
<dbReference type="InterPro" id="IPR014942">
    <property type="entry name" value="AbiEii"/>
</dbReference>